<feature type="domain" description="HAMP" evidence="19">
    <location>
        <begin position="209"/>
        <end position="266"/>
    </location>
</feature>
<dbReference type="InterPro" id="IPR003660">
    <property type="entry name" value="HAMP_dom"/>
</dbReference>
<dbReference type="PROSITE" id="PS50885">
    <property type="entry name" value="HAMP"/>
    <property type="match status" value="1"/>
</dbReference>
<evidence type="ECO:0000313" key="21">
    <source>
        <dbReference type="Proteomes" id="UP000652074"/>
    </source>
</evidence>
<dbReference type="SMART" id="SM00448">
    <property type="entry name" value="REC"/>
    <property type="match status" value="1"/>
</dbReference>
<evidence type="ECO:0000259" key="17">
    <source>
        <dbReference type="PROSITE" id="PS50109"/>
    </source>
</evidence>
<keyword evidence="4" id="KW-1003">Cell membrane</keyword>
<sequence>MRTAACSASSARTRMPTWRNSKERSRMLRAAERWLRRLPGYRREHPLAHRVTIYVLACSLGFALLSTALQVAIEYRREMRSIEERIELIRGGYLASLARSVWDLDEEQLRLQLQGISDFPDIGGLRLEGAGFLTPFEIPARRRVIAPIEHGFELVYPAPEGDRSLGRLVVQTDRGAVFARLGWSGLIILLSQTLTVLLIAAALVVVFQWFVTRHLESMARFARLLGEGRLDAPLKLARPPSAVPDELDAVVAALNDMQLAIRQDISRRQLAHDRLLYSRDQFKEMVEKRTRSLQAAKDAAEAANRAKSAFLATMSHEIRTPMNGMLGMLQLLRHSEMPETSRNQLDVLQRSGELLLATLNHVLDYARIEEGGEMPEEEAFDLQELVDNQLLLVAGSAGAKGLTLAADIAPGLAGRYIGGAGSLRQILGNLLSNAIKFTLEGEVRLRVDADDKAGAASRLRFEVCDTGIGIEETQQARIFERFTQADDTITRRFGGSGLGLAICRKLVESMGGTIGVASVPGEGSRFRVEVPVRALPPEASVTPSVAPADLPSLSLLLVEDVEVNRLVLCGLLEHAGHLVCTAVDGRQALDICRQQGFDAILMDMHLPIMSGSEVSREIRSDPGNLNGTTPIIALTASVSPEDIRHCLGHGMDAVVAKPVRIEHLLRTLAEVLGPKERHSPAQMGANEAERNVTVDRRLLVAHARLFGCARVLSLVALLREQADATLPQITEALEQGDLFEVQELAHKLAGACEMLGLIDSSERLRTLEAKAGADDVVGCRGTQDGLGVILARELEEAGPCLQPDEPAPAASGRDEMLTRAA</sequence>
<dbReference type="InterPro" id="IPR005467">
    <property type="entry name" value="His_kinase_dom"/>
</dbReference>
<dbReference type="Pfam" id="PF00072">
    <property type="entry name" value="Response_reg"/>
    <property type="match status" value="1"/>
</dbReference>
<organism evidence="20 21">
    <name type="scientific">Aromatoleum petrolei</name>
    <dbReference type="NCBI Taxonomy" id="76116"/>
    <lineage>
        <taxon>Bacteria</taxon>
        <taxon>Pseudomonadati</taxon>
        <taxon>Pseudomonadota</taxon>
        <taxon>Betaproteobacteria</taxon>
        <taxon>Rhodocyclales</taxon>
        <taxon>Rhodocyclaceae</taxon>
        <taxon>Aromatoleum</taxon>
    </lineage>
</organism>
<evidence type="ECO:0000256" key="1">
    <source>
        <dbReference type="ARBA" id="ARBA00000085"/>
    </source>
</evidence>
<dbReference type="Pfam" id="PF01627">
    <property type="entry name" value="Hpt"/>
    <property type="match status" value="1"/>
</dbReference>
<keyword evidence="8" id="KW-0547">Nucleotide-binding</keyword>
<dbReference type="InterPro" id="IPR036890">
    <property type="entry name" value="HATPase_C_sf"/>
</dbReference>
<dbReference type="EMBL" id="WTVR01000023">
    <property type="protein sequence ID" value="NMF89376.1"/>
    <property type="molecule type" value="Genomic_DNA"/>
</dbReference>
<dbReference type="PRINTS" id="PR00344">
    <property type="entry name" value="BCTRLSENSOR"/>
</dbReference>
<evidence type="ECO:0000256" key="15">
    <source>
        <dbReference type="SAM" id="MobiDB-lite"/>
    </source>
</evidence>
<dbReference type="Proteomes" id="UP000652074">
    <property type="component" value="Unassembled WGS sequence"/>
</dbReference>
<dbReference type="Gene3D" id="6.10.340.10">
    <property type="match status" value="1"/>
</dbReference>
<evidence type="ECO:0000256" key="4">
    <source>
        <dbReference type="ARBA" id="ARBA00022475"/>
    </source>
</evidence>
<dbReference type="InterPro" id="IPR004358">
    <property type="entry name" value="Sig_transdc_His_kin-like_C"/>
</dbReference>
<dbReference type="Gene3D" id="3.30.565.10">
    <property type="entry name" value="Histidine kinase-like ATPase, C-terminal domain"/>
    <property type="match status" value="1"/>
</dbReference>
<dbReference type="Pfam" id="PF17149">
    <property type="entry name" value="CHASE5"/>
    <property type="match status" value="1"/>
</dbReference>
<evidence type="ECO:0000256" key="6">
    <source>
        <dbReference type="ARBA" id="ARBA00022679"/>
    </source>
</evidence>
<dbReference type="InterPro" id="IPR033414">
    <property type="entry name" value="Sensor_dom"/>
</dbReference>
<dbReference type="SUPFAM" id="SSF55874">
    <property type="entry name" value="ATPase domain of HSP90 chaperone/DNA topoisomerase II/histidine kinase"/>
    <property type="match status" value="1"/>
</dbReference>
<evidence type="ECO:0000259" key="18">
    <source>
        <dbReference type="PROSITE" id="PS50110"/>
    </source>
</evidence>
<dbReference type="CDD" id="cd17546">
    <property type="entry name" value="REC_hyHK_CKI1_RcsC-like"/>
    <property type="match status" value="1"/>
</dbReference>
<evidence type="ECO:0000256" key="5">
    <source>
        <dbReference type="ARBA" id="ARBA00022553"/>
    </source>
</evidence>
<comment type="caution">
    <text evidence="20">The sequence shown here is derived from an EMBL/GenBank/DDBJ whole genome shotgun (WGS) entry which is preliminary data.</text>
</comment>
<keyword evidence="7 16" id="KW-0812">Transmembrane</keyword>
<name>A0ABX1MQA2_9RHOO</name>
<reference evidence="20 21" key="1">
    <citation type="submission" date="2019-12" db="EMBL/GenBank/DDBJ databases">
        <title>Comparative genomics gives insights into the taxonomy of the Azoarcus-Aromatoleum group and reveals separate origins of nif in the plant-associated Azoarcus and non-plant-associated Aromatoleum sub-groups.</title>
        <authorList>
            <person name="Lafos M."/>
            <person name="Maluk M."/>
            <person name="Batista M."/>
            <person name="Junghare M."/>
            <person name="Carmona M."/>
            <person name="Faoro H."/>
            <person name="Cruz L.M."/>
            <person name="Battistoni F."/>
            <person name="De Souza E."/>
            <person name="Pedrosa F."/>
            <person name="Chen W.-M."/>
            <person name="Poole P.S."/>
            <person name="Dixon R.A."/>
            <person name="James E.K."/>
        </authorList>
    </citation>
    <scope>NUCLEOTIDE SEQUENCE [LARGE SCALE GENOMIC DNA]</scope>
    <source>
        <strain evidence="20 21">ToN1</strain>
    </source>
</reference>
<feature type="domain" description="Response regulatory" evidence="18">
    <location>
        <begin position="554"/>
        <end position="672"/>
    </location>
</feature>
<feature type="region of interest" description="Disordered" evidence="15">
    <location>
        <begin position="799"/>
        <end position="821"/>
    </location>
</feature>
<dbReference type="SUPFAM" id="SSF47384">
    <property type="entry name" value="Homodimeric domain of signal transducing histidine kinase"/>
    <property type="match status" value="1"/>
</dbReference>
<comment type="catalytic activity">
    <reaction evidence="1">
        <text>ATP + protein L-histidine = ADP + protein N-phospho-L-histidine.</text>
        <dbReference type="EC" id="2.7.13.3"/>
    </reaction>
</comment>
<feature type="modified residue" description="4-aspartylphosphate" evidence="14">
    <location>
        <position position="603"/>
    </location>
</feature>
<feature type="transmembrane region" description="Helical" evidence="16">
    <location>
        <begin position="186"/>
        <end position="211"/>
    </location>
</feature>
<keyword evidence="6" id="KW-0808">Transferase</keyword>
<evidence type="ECO:0000256" key="2">
    <source>
        <dbReference type="ARBA" id="ARBA00004651"/>
    </source>
</evidence>
<dbReference type="InterPro" id="IPR003594">
    <property type="entry name" value="HATPase_dom"/>
</dbReference>
<dbReference type="InterPro" id="IPR036097">
    <property type="entry name" value="HisK_dim/P_sf"/>
</dbReference>
<dbReference type="Pfam" id="PF00512">
    <property type="entry name" value="HisKA"/>
    <property type="match status" value="1"/>
</dbReference>
<keyword evidence="10" id="KW-0067">ATP-binding</keyword>
<dbReference type="SMART" id="SM00388">
    <property type="entry name" value="HisKA"/>
    <property type="match status" value="1"/>
</dbReference>
<dbReference type="PANTHER" id="PTHR45339">
    <property type="entry name" value="HYBRID SIGNAL TRANSDUCTION HISTIDINE KINASE J"/>
    <property type="match status" value="1"/>
</dbReference>
<dbReference type="SUPFAM" id="SSF47226">
    <property type="entry name" value="Histidine-containing phosphotransfer domain, HPT domain"/>
    <property type="match status" value="1"/>
</dbReference>
<dbReference type="InterPro" id="IPR036641">
    <property type="entry name" value="HPT_dom_sf"/>
</dbReference>
<dbReference type="InterPro" id="IPR011006">
    <property type="entry name" value="CheY-like_superfamily"/>
</dbReference>
<evidence type="ECO:0000256" key="9">
    <source>
        <dbReference type="ARBA" id="ARBA00022777"/>
    </source>
</evidence>
<dbReference type="Gene3D" id="1.10.287.130">
    <property type="match status" value="1"/>
</dbReference>
<dbReference type="Pfam" id="PF02518">
    <property type="entry name" value="HATPase_c"/>
    <property type="match status" value="1"/>
</dbReference>
<keyword evidence="5 14" id="KW-0597">Phosphoprotein</keyword>
<dbReference type="PROSITE" id="PS50110">
    <property type="entry name" value="RESPONSE_REGULATORY"/>
    <property type="match status" value="1"/>
</dbReference>
<dbReference type="PANTHER" id="PTHR45339:SF1">
    <property type="entry name" value="HYBRID SIGNAL TRANSDUCTION HISTIDINE KINASE J"/>
    <property type="match status" value="1"/>
</dbReference>
<dbReference type="SUPFAM" id="SSF52172">
    <property type="entry name" value="CheY-like"/>
    <property type="match status" value="1"/>
</dbReference>
<evidence type="ECO:0000259" key="19">
    <source>
        <dbReference type="PROSITE" id="PS50885"/>
    </source>
</evidence>
<evidence type="ECO:0000256" key="8">
    <source>
        <dbReference type="ARBA" id="ARBA00022741"/>
    </source>
</evidence>
<evidence type="ECO:0000256" key="13">
    <source>
        <dbReference type="ARBA" id="ARBA00023136"/>
    </source>
</evidence>
<dbReference type="InterPro" id="IPR001789">
    <property type="entry name" value="Sig_transdc_resp-reg_receiver"/>
</dbReference>
<protein>
    <recommendedName>
        <fullName evidence="3">histidine kinase</fullName>
        <ecNumber evidence="3">2.7.13.3</ecNumber>
    </recommendedName>
</protein>
<evidence type="ECO:0000256" key="16">
    <source>
        <dbReference type="SAM" id="Phobius"/>
    </source>
</evidence>
<feature type="domain" description="Histidine kinase" evidence="17">
    <location>
        <begin position="313"/>
        <end position="534"/>
    </location>
</feature>
<dbReference type="CDD" id="cd00082">
    <property type="entry name" value="HisKA"/>
    <property type="match status" value="1"/>
</dbReference>
<dbReference type="InterPro" id="IPR008207">
    <property type="entry name" value="Sig_transdc_His_kin_Hpt_dom"/>
</dbReference>
<proteinExistence type="predicted"/>
<dbReference type="CDD" id="cd16922">
    <property type="entry name" value="HATPase_EvgS-ArcB-TorS-like"/>
    <property type="match status" value="1"/>
</dbReference>
<evidence type="ECO:0000256" key="12">
    <source>
        <dbReference type="ARBA" id="ARBA00023012"/>
    </source>
</evidence>
<evidence type="ECO:0000256" key="10">
    <source>
        <dbReference type="ARBA" id="ARBA00022840"/>
    </source>
</evidence>
<feature type="compositionally biased region" description="Basic and acidic residues" evidence="15">
    <location>
        <begin position="812"/>
        <end position="821"/>
    </location>
</feature>
<dbReference type="Gene3D" id="1.20.120.160">
    <property type="entry name" value="HPT domain"/>
    <property type="match status" value="1"/>
</dbReference>
<dbReference type="PROSITE" id="PS50109">
    <property type="entry name" value="HIS_KIN"/>
    <property type="match status" value="1"/>
</dbReference>
<comment type="subcellular location">
    <subcellularLocation>
        <location evidence="2">Cell membrane</location>
        <topology evidence="2">Multi-pass membrane protein</topology>
    </subcellularLocation>
</comment>
<feature type="transmembrane region" description="Helical" evidence="16">
    <location>
        <begin position="51"/>
        <end position="73"/>
    </location>
</feature>
<evidence type="ECO:0000256" key="11">
    <source>
        <dbReference type="ARBA" id="ARBA00022989"/>
    </source>
</evidence>
<dbReference type="EC" id="2.7.13.3" evidence="3"/>
<keyword evidence="21" id="KW-1185">Reference proteome</keyword>
<evidence type="ECO:0000256" key="3">
    <source>
        <dbReference type="ARBA" id="ARBA00012438"/>
    </source>
</evidence>
<evidence type="ECO:0000313" key="20">
    <source>
        <dbReference type="EMBL" id="NMF89376.1"/>
    </source>
</evidence>
<keyword evidence="9" id="KW-0418">Kinase</keyword>
<dbReference type="Gene3D" id="3.40.50.2300">
    <property type="match status" value="1"/>
</dbReference>
<dbReference type="InterPro" id="IPR003661">
    <property type="entry name" value="HisK_dim/P_dom"/>
</dbReference>
<accession>A0ABX1MQA2</accession>
<keyword evidence="12" id="KW-0902">Two-component regulatory system</keyword>
<gene>
    <name evidence="20" type="ORF">GPA26_12950</name>
</gene>
<keyword evidence="13 16" id="KW-0472">Membrane</keyword>
<evidence type="ECO:0000256" key="14">
    <source>
        <dbReference type="PROSITE-ProRule" id="PRU00169"/>
    </source>
</evidence>
<dbReference type="SMART" id="SM00387">
    <property type="entry name" value="HATPase_c"/>
    <property type="match status" value="1"/>
</dbReference>
<keyword evidence="11 16" id="KW-1133">Transmembrane helix</keyword>
<evidence type="ECO:0000256" key="7">
    <source>
        <dbReference type="ARBA" id="ARBA00022692"/>
    </source>
</evidence>